<dbReference type="RefSeq" id="WP_149749008.1">
    <property type="nucleotide sequence ID" value="NZ_VUJW01000001.1"/>
</dbReference>
<evidence type="ECO:0000256" key="1">
    <source>
        <dbReference type="SAM" id="SignalP"/>
    </source>
</evidence>
<feature type="chain" id="PRO_5039555258" evidence="1">
    <location>
        <begin position="30"/>
        <end position="290"/>
    </location>
</feature>
<dbReference type="EMBL" id="VUJW01000001">
    <property type="protein sequence ID" value="KAA1429386.1"/>
    <property type="molecule type" value="Genomic_DNA"/>
</dbReference>
<dbReference type="InterPro" id="IPR043504">
    <property type="entry name" value="Peptidase_S1_PA_chymotrypsin"/>
</dbReference>
<keyword evidence="1" id="KW-0732">Signal</keyword>
<dbReference type="SUPFAM" id="SSF50494">
    <property type="entry name" value="Trypsin-like serine proteases"/>
    <property type="match status" value="1"/>
</dbReference>
<gene>
    <name evidence="2" type="ORF">F0U47_04160</name>
</gene>
<name>A0A5B1MA98_9ACTN</name>
<accession>A0A5B1MA98</accession>
<proteinExistence type="predicted"/>
<keyword evidence="3" id="KW-1185">Reference proteome</keyword>
<dbReference type="InterPro" id="IPR009003">
    <property type="entry name" value="Peptidase_S1_PA"/>
</dbReference>
<reference evidence="2 3" key="2">
    <citation type="submission" date="2019-09" db="EMBL/GenBank/DDBJ databases">
        <authorList>
            <person name="Jin C."/>
        </authorList>
    </citation>
    <scope>NUCLEOTIDE SEQUENCE [LARGE SCALE GENOMIC DNA]</scope>
    <source>
        <strain evidence="2 3">BN140041</strain>
    </source>
</reference>
<sequence>MFSRVRRIALAGALSLVATGFAVTNHAPAQGATTWAPAATAAITPGVQTNTEGSGQCTANFVFTDAAGNVYLGQAAHCSGTGAATDTNGCTAGTLPLGTAVTFNRGGSLLSSGTQVGSGTLAYSSWNTMQARGEKDANTCAYNDFALVKVNPADVAKVNPSIPFWGGPVGINTTGTSAGDRVYSYGNSGLRFGVEQLSPKTGTSLGQDPADGGWTHPLYTVTPGVPGDSGSAFLDASGRAVGTLSTLGLAPLPASNNIGDLSHELAYAQAHSGIAGLQLVLGTEPFDPSL</sequence>
<dbReference type="AlphaFoldDB" id="A0A5B1MA98"/>
<reference evidence="2 3" key="1">
    <citation type="submission" date="2019-09" db="EMBL/GenBank/DDBJ databases">
        <title>Nocardioides panacisoli sp. nov., isolated from the soil of a ginseng field.</title>
        <authorList>
            <person name="Cho C."/>
        </authorList>
    </citation>
    <scope>NUCLEOTIDE SEQUENCE [LARGE SCALE GENOMIC DNA]</scope>
    <source>
        <strain evidence="2 3">BN140041</strain>
    </source>
</reference>
<evidence type="ECO:0000313" key="3">
    <source>
        <dbReference type="Proteomes" id="UP000324351"/>
    </source>
</evidence>
<feature type="signal peptide" evidence="1">
    <location>
        <begin position="1"/>
        <end position="29"/>
    </location>
</feature>
<evidence type="ECO:0000313" key="2">
    <source>
        <dbReference type="EMBL" id="KAA1429386.1"/>
    </source>
</evidence>
<dbReference type="Gene3D" id="2.40.10.10">
    <property type="entry name" value="Trypsin-like serine proteases"/>
    <property type="match status" value="1"/>
</dbReference>
<comment type="caution">
    <text evidence="2">The sequence shown here is derived from an EMBL/GenBank/DDBJ whole genome shotgun (WGS) entry which is preliminary data.</text>
</comment>
<organism evidence="2 3">
    <name type="scientific">Nocardioides antri</name>
    <dbReference type="NCBI Taxonomy" id="2607659"/>
    <lineage>
        <taxon>Bacteria</taxon>
        <taxon>Bacillati</taxon>
        <taxon>Actinomycetota</taxon>
        <taxon>Actinomycetes</taxon>
        <taxon>Propionibacteriales</taxon>
        <taxon>Nocardioidaceae</taxon>
        <taxon>Nocardioides</taxon>
    </lineage>
</organism>
<dbReference type="Proteomes" id="UP000324351">
    <property type="component" value="Unassembled WGS sequence"/>
</dbReference>
<protein>
    <submittedName>
        <fullName evidence="2">Trypsin-like peptidase domain-containing protein</fullName>
    </submittedName>
</protein>